<dbReference type="PRINTS" id="PR00120">
    <property type="entry name" value="HATPASE"/>
</dbReference>
<dbReference type="EMBL" id="NCXO01000011">
    <property type="protein sequence ID" value="OSC34359.1"/>
    <property type="molecule type" value="Genomic_DNA"/>
</dbReference>
<dbReference type="SUPFAM" id="SSF81665">
    <property type="entry name" value="Calcium ATPase, transmembrane domain M"/>
    <property type="match status" value="1"/>
</dbReference>
<evidence type="ECO:0000256" key="6">
    <source>
        <dbReference type="ARBA" id="ARBA00022967"/>
    </source>
</evidence>
<dbReference type="Proteomes" id="UP000193577">
    <property type="component" value="Unassembled WGS sequence"/>
</dbReference>
<dbReference type="InterPro" id="IPR036412">
    <property type="entry name" value="HAD-like_sf"/>
</dbReference>
<evidence type="ECO:0000313" key="14">
    <source>
        <dbReference type="EMBL" id="OSC34359.1"/>
    </source>
</evidence>
<dbReference type="InterPro" id="IPR044492">
    <property type="entry name" value="P_typ_ATPase_HD_dom"/>
</dbReference>
<feature type="compositionally biased region" description="Basic and acidic residues" evidence="10">
    <location>
        <begin position="1466"/>
        <end position="1475"/>
    </location>
</feature>
<dbReference type="InterPro" id="IPR023299">
    <property type="entry name" value="ATPase_P-typ_cyto_dom_N"/>
</dbReference>
<keyword evidence="15" id="KW-1185">Reference proteome</keyword>
<evidence type="ECO:0000256" key="3">
    <source>
        <dbReference type="ARBA" id="ARBA00022692"/>
    </source>
</evidence>
<accession>A0A7I7SEL6</accession>
<evidence type="ECO:0000256" key="9">
    <source>
        <dbReference type="ARBA" id="ARBA00049360"/>
    </source>
</evidence>
<gene>
    <name evidence="14" type="ORF">B8W67_07425</name>
</gene>
<dbReference type="PANTHER" id="PTHR24093">
    <property type="entry name" value="CATION TRANSPORTING ATPASE"/>
    <property type="match status" value="1"/>
</dbReference>
<dbReference type="InterPro" id="IPR023214">
    <property type="entry name" value="HAD_sf"/>
</dbReference>
<proteinExistence type="predicted"/>
<dbReference type="InterPro" id="IPR008250">
    <property type="entry name" value="ATPase_P-typ_transduc_dom_A_sf"/>
</dbReference>
<feature type="chain" id="PRO_5043994655" evidence="11">
    <location>
        <begin position="31"/>
        <end position="1475"/>
    </location>
</feature>
<sequence length="1475" mass="151190">MGITTLPFRLAAWGLHTSATVVGASVTATAAATEVATRPARELTTMVSRGLGDVLAGRRSWRGHGRAWIEVRGLHGERAGELGPALLAAVAEQPGVRAARLNHPLSRLVLDVDDTVALRPLCQLVAATERRYRDAGSPPVRTDSLPGDGLAAAAQVVTAGANTVGFGLALAGWALRVPPLPATVEAVVAAVSYQPRLRTLLEDRIGVPATDTALSVAMAVAHTVTVAPAALLLDVLSEAVALGEHRAAAEAWQRHEPTLARHAETATVHPGGRAVPAPPGVAGRHSALAALVQAVGAATVGAATRDPQMAANAVLVTAPKAARVTREAFAARLGQELTDRHDVLTLTPAALRRLDRVDTLVIDPRVLCTDRLRVTGVRGIPDRDLTGAWARAQARLDEGLTPGWHSLDPDTALEALYRPAHDPLAAALVSEARHADLTVVSVDIDVLDELQPGFDDVEPSGPGSVDADLATLVADLQATGKTVAVLSSTAGAALAAADLSIGVLTDAAAPPFQAELLVTGLPGAWQIIHALPAARSAVRRGIEISAGATALGSLLMLPGVRGTGPGPVTSGAAVGLLTGFLLARRTAAVPTPAPAPTQEWHAMSTEQVRALLPTPRREPASEPAGRLARVQPGLQLLRRGVELSATPRRSAAQFGRAVRAELADPMTPILALGSAASAVLGSPVDAIMVGSVLTGNAMLAAAQRLRAESKLNELLAQQAPMARRVDVTDHGEIYVEIPAEALLPGDLIEVHSDEVVPADARLIDAPEVEVDESSLTGESMPVDKQTEATPGADLAEQFCMLFAGTTVVTGTARAVVTAVGANTQVRRAAALVGAQNETVGLQHQLGQLTTRAWPVSLGGGAAVGLLGLLRGKGLRQAVADGIAVSVAAVPEGMPLVATLAQQASARRLTGLGALVRVPRSVEALGRVDVVCFDKTGTLSENRLRVTQVRSVSEHTDAEVLRCAAAATPTVNGRTHVHATDAAIIAAAVETNGESDGPAPVAHLPFRPGRSFSATVVGTELTVKGAPEVLLAGCGRGRGTQAGVVDALAADGLRVIAVARRQLSATQIATAADDPDTVAELCTEDLELVGFLGLADTPRPESAQLLADLREHGLGIRLITGDHPITAAAIARELGMPVRTDQVVSGTQWDAMSRKAQERAVASTVIFARMSPAHKVQIVQTLERIGRVCAMVGDGSNDAAAIRAATVGVGVVGRGSDPAHGAADVVLVDGRIESLVAAVEEGRQLWQRVQSAVAVLLGGNAGEVAFATLGTAIGGTSPLNTRQLLLVNMLTDALPAAALAVSAPRNPMSHDTRGPDERRLWRAVAVRGTATAGAATAAWAMASLTGRQQRASTVALVALVSAQLGQTLLDSRAPLVVLTAGGSLAVMGTLISIPGLSQFLGCTPLGPVGWAQALGSASAAVGAAAVVPRMLGVADAPPTPPPATAPRTGDAAESSEPQPQAQPSGQPEDRSSHVRG</sequence>
<dbReference type="InterPro" id="IPR006068">
    <property type="entry name" value="ATPase_P-typ_cation-transptr_C"/>
</dbReference>
<dbReference type="SUPFAM" id="SSF81653">
    <property type="entry name" value="Calcium ATPase, transduction domain A"/>
    <property type="match status" value="1"/>
</dbReference>
<comment type="caution">
    <text evidence="14">The sequence shown here is derived from an EMBL/GenBank/DDBJ whole genome shotgun (WGS) entry which is preliminary data.</text>
</comment>
<dbReference type="SFLD" id="SFLDF00027">
    <property type="entry name" value="p-type_atpase"/>
    <property type="match status" value="1"/>
</dbReference>
<keyword evidence="4" id="KW-0479">Metal-binding</keyword>
<dbReference type="PANTHER" id="PTHR24093:SF513">
    <property type="entry name" value="CATION-TRANSPORTING ATPASE I-RELATED"/>
    <property type="match status" value="1"/>
</dbReference>
<reference evidence="14 15" key="1">
    <citation type="submission" date="2017-04" db="EMBL/GenBank/DDBJ databases">
        <title>The new phylogeny of genus Mycobacterium.</title>
        <authorList>
            <person name="Tortoli E."/>
            <person name="Trovato A."/>
            <person name="Cirillo D.M."/>
        </authorList>
    </citation>
    <scope>NUCLEOTIDE SEQUENCE [LARGE SCALE GENOMIC DNA]</scope>
    <source>
        <strain evidence="14 15">KCTC 19819</strain>
    </source>
</reference>
<feature type="compositionally biased region" description="Polar residues" evidence="10">
    <location>
        <begin position="1454"/>
        <end position="1464"/>
    </location>
</feature>
<evidence type="ECO:0000256" key="8">
    <source>
        <dbReference type="ARBA" id="ARBA00023136"/>
    </source>
</evidence>
<feature type="domain" description="Cation-transporting P-type ATPase C-terminal" evidence="13">
    <location>
        <begin position="1276"/>
        <end position="1424"/>
    </location>
</feature>
<keyword evidence="11" id="KW-0732">Signal</keyword>
<keyword evidence="6" id="KW-1278">Translocase</keyword>
<dbReference type="InterPro" id="IPR023298">
    <property type="entry name" value="ATPase_P-typ_TM_dom_sf"/>
</dbReference>
<keyword evidence="3" id="KW-0812">Transmembrane</keyword>
<dbReference type="Gene3D" id="1.20.1110.10">
    <property type="entry name" value="Calcium-transporting ATPase, transmembrane domain"/>
    <property type="match status" value="1"/>
</dbReference>
<keyword evidence="2" id="KW-1003">Cell membrane</keyword>
<organism evidence="14 15">
    <name type="scientific">Mycolicibacillus koreensis</name>
    <dbReference type="NCBI Taxonomy" id="1069220"/>
    <lineage>
        <taxon>Bacteria</taxon>
        <taxon>Bacillati</taxon>
        <taxon>Actinomycetota</taxon>
        <taxon>Actinomycetes</taxon>
        <taxon>Mycobacteriales</taxon>
        <taxon>Mycobacteriaceae</taxon>
        <taxon>Mycolicibacillus</taxon>
    </lineage>
</organism>
<dbReference type="GO" id="GO:0046872">
    <property type="term" value="F:metal ion binding"/>
    <property type="evidence" value="ECO:0007669"/>
    <property type="project" value="UniProtKB-KW"/>
</dbReference>
<keyword evidence="5" id="KW-0460">Magnesium</keyword>
<evidence type="ECO:0000256" key="7">
    <source>
        <dbReference type="ARBA" id="ARBA00022989"/>
    </source>
</evidence>
<dbReference type="InterPro" id="IPR001757">
    <property type="entry name" value="P_typ_ATPase"/>
</dbReference>
<evidence type="ECO:0000259" key="12">
    <source>
        <dbReference type="Pfam" id="PF00122"/>
    </source>
</evidence>
<evidence type="ECO:0000256" key="1">
    <source>
        <dbReference type="ARBA" id="ARBA00004651"/>
    </source>
</evidence>
<dbReference type="SFLD" id="SFLDG00002">
    <property type="entry name" value="C1.7:_P-type_atpase_like"/>
    <property type="match status" value="1"/>
</dbReference>
<comment type="subcellular location">
    <subcellularLocation>
        <location evidence="1">Cell membrane</location>
        <topology evidence="1">Multi-pass membrane protein</topology>
    </subcellularLocation>
</comment>
<feature type="region of interest" description="Disordered" evidence="10">
    <location>
        <begin position="1432"/>
        <end position="1475"/>
    </location>
</feature>
<keyword evidence="8" id="KW-0472">Membrane</keyword>
<dbReference type="Gene3D" id="3.40.1110.10">
    <property type="entry name" value="Calcium-transporting ATPase, cytoplasmic domain N"/>
    <property type="match status" value="1"/>
</dbReference>
<protein>
    <submittedName>
        <fullName evidence="14">Haloacid dehalogenase</fullName>
    </submittedName>
</protein>
<dbReference type="PRINTS" id="PR00119">
    <property type="entry name" value="CATATPASE"/>
</dbReference>
<evidence type="ECO:0000313" key="15">
    <source>
        <dbReference type="Proteomes" id="UP000193577"/>
    </source>
</evidence>
<dbReference type="NCBIfam" id="TIGR01494">
    <property type="entry name" value="ATPase_P-type"/>
    <property type="match status" value="2"/>
</dbReference>
<dbReference type="Gene3D" id="3.40.50.1000">
    <property type="entry name" value="HAD superfamily/HAD-like"/>
    <property type="match status" value="1"/>
</dbReference>
<dbReference type="GO" id="GO:0005524">
    <property type="term" value="F:ATP binding"/>
    <property type="evidence" value="ECO:0007669"/>
    <property type="project" value="InterPro"/>
</dbReference>
<dbReference type="InterPro" id="IPR059000">
    <property type="entry name" value="ATPase_P-type_domA"/>
</dbReference>
<evidence type="ECO:0000256" key="5">
    <source>
        <dbReference type="ARBA" id="ARBA00022842"/>
    </source>
</evidence>
<evidence type="ECO:0000256" key="2">
    <source>
        <dbReference type="ARBA" id="ARBA00022475"/>
    </source>
</evidence>
<dbReference type="GO" id="GO:0005388">
    <property type="term" value="F:P-type calcium transporter activity"/>
    <property type="evidence" value="ECO:0007669"/>
    <property type="project" value="TreeGrafter"/>
</dbReference>
<evidence type="ECO:0000256" key="4">
    <source>
        <dbReference type="ARBA" id="ARBA00022723"/>
    </source>
</evidence>
<evidence type="ECO:0000256" key="11">
    <source>
        <dbReference type="SAM" id="SignalP"/>
    </source>
</evidence>
<name>A0A7I7SEL6_9MYCO</name>
<evidence type="ECO:0000256" key="10">
    <source>
        <dbReference type="SAM" id="MobiDB-lite"/>
    </source>
</evidence>
<dbReference type="GO" id="GO:0005886">
    <property type="term" value="C:plasma membrane"/>
    <property type="evidence" value="ECO:0007669"/>
    <property type="project" value="UniProtKB-SubCell"/>
</dbReference>
<dbReference type="Pfam" id="PF00122">
    <property type="entry name" value="E1-E2_ATPase"/>
    <property type="match status" value="1"/>
</dbReference>
<dbReference type="SFLD" id="SFLDS00003">
    <property type="entry name" value="Haloacid_Dehalogenase"/>
    <property type="match status" value="1"/>
</dbReference>
<dbReference type="Gene3D" id="2.70.150.10">
    <property type="entry name" value="Calcium-transporting ATPase, cytoplasmic transduction domain A"/>
    <property type="match status" value="1"/>
</dbReference>
<dbReference type="Pfam" id="PF00702">
    <property type="entry name" value="Hydrolase"/>
    <property type="match status" value="1"/>
</dbReference>
<dbReference type="GO" id="GO:0016887">
    <property type="term" value="F:ATP hydrolysis activity"/>
    <property type="evidence" value="ECO:0007669"/>
    <property type="project" value="InterPro"/>
</dbReference>
<dbReference type="Pfam" id="PF00689">
    <property type="entry name" value="Cation_ATPase_C"/>
    <property type="match status" value="1"/>
</dbReference>
<comment type="catalytic activity">
    <reaction evidence="9">
        <text>ATP + H2O = ADP + phosphate + H(+)</text>
        <dbReference type="Rhea" id="RHEA:13065"/>
        <dbReference type="ChEBI" id="CHEBI:15377"/>
        <dbReference type="ChEBI" id="CHEBI:15378"/>
        <dbReference type="ChEBI" id="CHEBI:30616"/>
        <dbReference type="ChEBI" id="CHEBI:43474"/>
        <dbReference type="ChEBI" id="CHEBI:456216"/>
    </reaction>
</comment>
<dbReference type="SUPFAM" id="SSF56784">
    <property type="entry name" value="HAD-like"/>
    <property type="match status" value="1"/>
</dbReference>
<evidence type="ECO:0000259" key="13">
    <source>
        <dbReference type="Pfam" id="PF00689"/>
    </source>
</evidence>
<feature type="signal peptide" evidence="11">
    <location>
        <begin position="1"/>
        <end position="30"/>
    </location>
</feature>
<keyword evidence="7" id="KW-1133">Transmembrane helix</keyword>
<feature type="domain" description="P-type ATPase A" evidence="12">
    <location>
        <begin position="723"/>
        <end position="832"/>
    </location>
</feature>